<dbReference type="PANTHER" id="PTHR12205">
    <property type="entry name" value="CENTROMERE/KINETOCHORE PROTEIN ZW10"/>
    <property type="match status" value="1"/>
</dbReference>
<dbReference type="PANTHER" id="PTHR12205:SF0">
    <property type="entry name" value="CENTROMERE_KINETOCHORE PROTEIN ZW10 HOMOLOG"/>
    <property type="match status" value="1"/>
</dbReference>
<feature type="region of interest" description="Disordered" evidence="1">
    <location>
        <begin position="1265"/>
        <end position="1315"/>
    </location>
</feature>
<feature type="compositionally biased region" description="Polar residues" evidence="1">
    <location>
        <begin position="2218"/>
        <end position="2236"/>
    </location>
</feature>
<feature type="compositionally biased region" description="Pro residues" evidence="1">
    <location>
        <begin position="616"/>
        <end position="631"/>
    </location>
</feature>
<protein>
    <recommendedName>
        <fullName evidence="2">ZW10 C-terminal helical domain-containing protein</fullName>
    </recommendedName>
</protein>
<feature type="compositionally biased region" description="Acidic residues" evidence="1">
    <location>
        <begin position="2237"/>
        <end position="2251"/>
    </location>
</feature>
<feature type="region of interest" description="Disordered" evidence="1">
    <location>
        <begin position="1147"/>
        <end position="1180"/>
    </location>
</feature>
<feature type="compositionally biased region" description="Pro residues" evidence="1">
    <location>
        <begin position="2642"/>
        <end position="2656"/>
    </location>
</feature>
<feature type="compositionally biased region" description="Polar residues" evidence="1">
    <location>
        <begin position="2473"/>
        <end position="2488"/>
    </location>
</feature>
<feature type="compositionally biased region" description="Low complexity" evidence="1">
    <location>
        <begin position="2423"/>
        <end position="2432"/>
    </location>
</feature>
<proteinExistence type="predicted"/>
<feature type="compositionally biased region" description="Basic and acidic residues" evidence="1">
    <location>
        <begin position="2463"/>
        <end position="2472"/>
    </location>
</feature>
<feature type="region of interest" description="Disordered" evidence="1">
    <location>
        <begin position="2178"/>
        <end position="2255"/>
    </location>
</feature>
<feature type="compositionally biased region" description="Polar residues" evidence="1">
    <location>
        <begin position="633"/>
        <end position="648"/>
    </location>
</feature>
<feature type="compositionally biased region" description="Polar residues" evidence="1">
    <location>
        <begin position="2317"/>
        <end position="2341"/>
    </location>
</feature>
<feature type="compositionally biased region" description="Acidic residues" evidence="1">
    <location>
        <begin position="741"/>
        <end position="751"/>
    </location>
</feature>
<feature type="compositionally biased region" description="Low complexity" evidence="1">
    <location>
        <begin position="1280"/>
        <end position="1289"/>
    </location>
</feature>
<feature type="region of interest" description="Disordered" evidence="1">
    <location>
        <begin position="1327"/>
        <end position="1829"/>
    </location>
</feature>
<feature type="compositionally biased region" description="Pro residues" evidence="1">
    <location>
        <begin position="1632"/>
        <end position="1641"/>
    </location>
</feature>
<feature type="region of interest" description="Disordered" evidence="1">
    <location>
        <begin position="1928"/>
        <end position="2090"/>
    </location>
</feature>
<dbReference type="GO" id="GO:0007094">
    <property type="term" value="P:mitotic spindle assembly checkpoint signaling"/>
    <property type="evidence" value="ECO:0007669"/>
    <property type="project" value="TreeGrafter"/>
</dbReference>
<feature type="compositionally biased region" description="Acidic residues" evidence="1">
    <location>
        <begin position="968"/>
        <end position="986"/>
    </location>
</feature>
<feature type="compositionally biased region" description="Low complexity" evidence="1">
    <location>
        <begin position="1413"/>
        <end position="1425"/>
    </location>
</feature>
<organism evidence="3 4">
    <name type="scientific">Rhodotorula mucilaginosa</name>
    <name type="common">Yeast</name>
    <name type="synonym">Rhodotorula rubra</name>
    <dbReference type="NCBI Taxonomy" id="5537"/>
    <lineage>
        <taxon>Eukaryota</taxon>
        <taxon>Fungi</taxon>
        <taxon>Dikarya</taxon>
        <taxon>Basidiomycota</taxon>
        <taxon>Pucciniomycotina</taxon>
        <taxon>Microbotryomycetes</taxon>
        <taxon>Sporidiobolales</taxon>
        <taxon>Sporidiobolaceae</taxon>
        <taxon>Rhodotorula</taxon>
    </lineage>
</organism>
<feature type="region of interest" description="Disordered" evidence="1">
    <location>
        <begin position="2540"/>
        <end position="2669"/>
    </location>
</feature>
<feature type="region of interest" description="Disordered" evidence="1">
    <location>
        <begin position="1849"/>
        <end position="1913"/>
    </location>
</feature>
<feature type="compositionally biased region" description="Basic and acidic residues" evidence="1">
    <location>
        <begin position="1741"/>
        <end position="1755"/>
    </location>
</feature>
<dbReference type="GO" id="GO:1990423">
    <property type="term" value="C:RZZ complex"/>
    <property type="evidence" value="ECO:0007669"/>
    <property type="project" value="TreeGrafter"/>
</dbReference>
<feature type="compositionally biased region" description="Basic and acidic residues" evidence="1">
    <location>
        <begin position="730"/>
        <end position="740"/>
    </location>
</feature>
<dbReference type="InterPro" id="IPR055148">
    <property type="entry name" value="ZW10_C_2"/>
</dbReference>
<feature type="compositionally biased region" description="Polar residues" evidence="1">
    <location>
        <begin position="1148"/>
        <end position="1161"/>
    </location>
</feature>
<dbReference type="EMBL" id="PUHQ01000061">
    <property type="protein sequence ID" value="KAG0658831.1"/>
    <property type="molecule type" value="Genomic_DNA"/>
</dbReference>
<feature type="compositionally biased region" description="Basic and acidic residues" evidence="1">
    <location>
        <begin position="1965"/>
        <end position="1974"/>
    </location>
</feature>
<feature type="region of interest" description="Disordered" evidence="1">
    <location>
        <begin position="2113"/>
        <end position="2149"/>
    </location>
</feature>
<feature type="compositionally biased region" description="Acidic residues" evidence="1">
    <location>
        <begin position="2132"/>
        <end position="2142"/>
    </location>
</feature>
<dbReference type="Pfam" id="PF22766">
    <property type="entry name" value="ZW10_C2"/>
    <property type="match status" value="1"/>
</dbReference>
<feature type="region of interest" description="Disordered" evidence="1">
    <location>
        <begin position="493"/>
        <end position="690"/>
    </location>
</feature>
<feature type="region of interest" description="Disordered" evidence="1">
    <location>
        <begin position="939"/>
        <end position="1130"/>
    </location>
</feature>
<dbReference type="GO" id="GO:0006888">
    <property type="term" value="P:endoplasmic reticulum to Golgi vesicle-mediated transport"/>
    <property type="evidence" value="ECO:0007669"/>
    <property type="project" value="TreeGrafter"/>
</dbReference>
<feature type="compositionally biased region" description="Pro residues" evidence="1">
    <location>
        <begin position="1041"/>
        <end position="1073"/>
    </location>
</feature>
<accession>A0A9P6W0I0</accession>
<dbReference type="Gene3D" id="1.10.357.150">
    <property type="match status" value="1"/>
</dbReference>
<dbReference type="GO" id="GO:0005737">
    <property type="term" value="C:cytoplasm"/>
    <property type="evidence" value="ECO:0007669"/>
    <property type="project" value="GOC"/>
</dbReference>
<dbReference type="Proteomes" id="UP000777482">
    <property type="component" value="Unassembled WGS sequence"/>
</dbReference>
<feature type="compositionally biased region" description="Basic and acidic residues" evidence="1">
    <location>
        <begin position="1891"/>
        <end position="1902"/>
    </location>
</feature>
<feature type="compositionally biased region" description="Acidic residues" evidence="1">
    <location>
        <begin position="1853"/>
        <end position="1871"/>
    </location>
</feature>
<dbReference type="OrthoDB" id="534815at2759"/>
<feature type="compositionally biased region" description="Polar residues" evidence="1">
    <location>
        <begin position="2297"/>
        <end position="2310"/>
    </location>
</feature>
<feature type="compositionally biased region" description="Acidic residues" evidence="1">
    <location>
        <begin position="2504"/>
        <end position="2513"/>
    </location>
</feature>
<feature type="compositionally biased region" description="Basic and acidic residues" evidence="1">
    <location>
        <begin position="541"/>
        <end position="552"/>
    </location>
</feature>
<feature type="region of interest" description="Disordered" evidence="1">
    <location>
        <begin position="2267"/>
        <end position="2513"/>
    </location>
</feature>
<evidence type="ECO:0000256" key="1">
    <source>
        <dbReference type="SAM" id="MobiDB-lite"/>
    </source>
</evidence>
<feature type="region of interest" description="Disordered" evidence="1">
    <location>
        <begin position="712"/>
        <end position="877"/>
    </location>
</feature>
<reference evidence="3 4" key="1">
    <citation type="submission" date="2020-11" db="EMBL/GenBank/DDBJ databases">
        <title>Kefir isolates.</title>
        <authorList>
            <person name="Marcisauskas S."/>
            <person name="Kim Y."/>
            <person name="Blasche S."/>
        </authorList>
    </citation>
    <scope>NUCLEOTIDE SEQUENCE [LARGE SCALE GENOMIC DNA]</scope>
    <source>
        <strain evidence="3 4">KR</strain>
    </source>
</reference>
<comment type="caution">
    <text evidence="3">The sequence shown here is derived from an EMBL/GenBank/DDBJ whole genome shotgun (WGS) entry which is preliminary data.</text>
</comment>
<feature type="domain" description="ZW10 C-terminal helical" evidence="2">
    <location>
        <begin position="2845"/>
        <end position="2986"/>
    </location>
</feature>
<gene>
    <name evidence="3" type="ORF">C6P46_005577</name>
</gene>
<feature type="compositionally biased region" description="Basic and acidic residues" evidence="1">
    <location>
        <begin position="2546"/>
        <end position="2561"/>
    </location>
</feature>
<feature type="compositionally biased region" description="Low complexity" evidence="1">
    <location>
        <begin position="996"/>
        <end position="1014"/>
    </location>
</feature>
<feature type="compositionally biased region" description="Acidic residues" evidence="1">
    <location>
        <begin position="1460"/>
        <end position="1495"/>
    </location>
</feature>
<evidence type="ECO:0000313" key="4">
    <source>
        <dbReference type="Proteomes" id="UP000777482"/>
    </source>
</evidence>
<sequence length="3001" mass="319485">MATLEHFLGEIGAGSLSSIIEWPLKDAAADQQSHGPADQIHQRIQQEVQRNDDKTLALLKDRWDDFSQQLKRGDQLVHQLKDEEHELASLENEMDGPDAFLPGLVSHLENQQALAAAHLLTTTSVALLSALLAFNTTVATLSDATGSGDLVAAVQAQRAVTRAVEVGADEWIEDTDVWKSLIRWAAEEESRLEAALQGAVESCFQVQPASTANGRVARLTLCERVPAAPNGPEIPVEALLRGLEDLAVITGRKDQSDAILVRVAKQLLRHFIAPFLEANGPPRSAGASKPRLDFVVSSDPSRAGEHSMSLQTAEGDGAEAIEGLSVFLDFVTKRSSLFPTSPSDITNKHAAVFTAHLTPSLQSHVISSHLTPSLPISIESLDEYMATLATANAFESDFLAAHHLFAFLPPSLRREGREVEEQRVIRSWATRVPHHWARHVGDAALARVRTSVKSWDWGAGEMVEVEVKEEEEMLGLLLGLGLVDPEDEAAVSAAAAGDPSQIDLRNQNETSSSTQQQHGPSFDGKRRLPRELALQTVPKSAKREMTVEEALRPKIRRTRTPSPPRRPDVVVPSAVPEEPERNEPETVEQEEAPASSAPQGTLRRGKLGAARIAPLEAPPHRSPSPPPPLSPPKQNDQASMPAETTSNPVVVEDGPSVADETVCSPAPTEEPVAPPPPSEDTIAPIKTQDVDPDEIIVPQPVEDEVFAPFEPPAATAAGIETTADTAPEEDVVRPHEYRAEVDDEIGDEVEDQREATPPTEATLDAAHSEAAEGVQDPTPEAVPASNSSHDEEQSYTPEDDVHVKEESVEPELPPVSQANDSLPLTSGPEADLEEAQPYEQPVAEADDVQAPPWTPSEREGEDTDAAEPNPEQAWQPVPIEITDFDEYDDLGGVEDVGSSYYDQGAPQPVVEEDASLLFAESADSVTEFAAVSSIEAAYEESAASMVPQQASPAPEPVSEIEQHAYVPFDDDPYADDSFADLAEEDYPAPTRDDSFSPPSQEESASVEVPSPSAQQSDDPYAPPRRDESRDQQMSPAAAHAPPLPPPIQPAPPSSSRYAPPPQANTAMPLPPPQTSSTASSMPPPPPRASNTYAPAAARSKPPKCRIVGLDESGNADVPPIPPQQTAEMARQPIATESPRAVIAPLRSAFTNLSRPTRSGTPPRQDGPIQNHIQQRFVSPPPSMLNPYVPMALPPTAASGSSYLPANDPLLADLLGGASSKAKSTTANYFSPDRYGSIARADPSPAPQVANFANASVAQQPPYGAYSAAQSPYGYAPPPQGGQQYGFPQYGAPPPQMQPAMRMRGGFSSDTIPEDAIVEDVDALRLRGGADLGDMDDDGNHSADDWGFGSDAIASGDVEEDAWGFDDDETSTPAPAPIPSSTKSGATPASPPAKTVSLANHESRQFASPERVHSSSLSNASNVSSATPSIIRSRPASLVYSPSLAPPPCESLDLAVAESAPTEDESEDFGDDAWGFDENEAADDAVADPSEAETAADEPTQPEGPHELDAAQRTGNDVGGVEPMPAPETAGEGVQDVPDVTATSEALPETDDWGFGVDEYTAPHHSEAIAAAPSAEVVDLLDSSSTSEDAGTREPLLTSPSQAFASSAHGEQASPDEPLLVDRSRSPIEKPSPQSPKVPAAPEPQVGESRLAPEEQPEDAWDLDPVAGEEPLAPAPEEDQARSRDETAAVAVSPTPVLPDSETERQGAFSPAEDVTATPFEEPAEGRRHNVSTEAMSMTAHESTREGVFDPEHADSDDLAGVAPPKPADLSSEAADDTVREPAAELSALNAPAEQLHDEFPDDATPPPVDTPLIAQPLPHSDNFQPGTVAGTQDSHLAAYASAQLEDAGLLVQDDQDATEDPWSLDDNEIGESAESTSAPPEDNLAAVDSFAGDRAEAERLESDLPLEESFLDPQAAHLEPSLLHDFDDFADFDSSERVQQAPQPAWEPFEEPSGQPESTPTSADGYDRRAEQGRDGFSAEPSDVPEVLRRSSIEDVEFVAASSRHDPSETEASPSTSGEGSGVMVREAEMSSPEMVGGNGEWEGQPGPAGAEILDLEEGPREGAQHAERDSVVQHEELRPTPHDESAVQHESERLIVADKVIQPGVVLPAQDVHPQQRTFTPPLNALPQGDDAAEWDFDDDGNAGPEVLGEPAFEAEHAPLSIPDESTVQHIVDRSTTDACGPALPASTAQPQEHTFSLPMSAVPDPSGPIAAESPTLGETKQATLSPSQAASTLPQDDDAAEWTFEDDDANAGAEMLAEPAFEAELAPSSIPDEPTVQHIAERSTLDGAGPGLPASTAQPQEHTFSPPITTLPDPSASTDAGTFTSGETMHEPSSPSPSGQRALASSTSTHHADAAERDSDDNDANSGAEMLEEPAFEAELAPVPIPDESTVQHAIDGPAVEETELAQEPVPASLVQPQEHTFSPPVTAVPAPSPQRPRSGATEPPASTEASDGRSSPRRVSRVDSPRTSEENQATVTGDATLQQLSGVADSPGHMAERGEADIDDPWDLDPLEPEATVAEFAAEAVAPLATTTVPVARAGEFASPKEETSVRDSPDARADVPQAPAQASPVSLSPVVVERDSEETGPPVRTPALPGIDHPAEDHESAAGETSRAGADSELGGDGGDETWDWNDDDAEAPSPVPRVASPPAPTPMQPAEASSNPGPQDCLPAKEAVPSAPTVRRETMMVSRQSREIIEIAEQVLLEAFEVSSPSFRLPQFSAASEPLLRTFVSILSLYRATASVHNSNLLASVPAIAMQFANDAEWIGREADRVWRSIASDKAAKVPKSQVREIELAIQSTRQLGRDTRQKQISIQQAALMESLDEAGGFLGTSNENRYAACERALQQVIHTLQRLALVWKPIMTSTALYTTLGGLVNEVLLRVLDEIEEQTDISEEESIRLNKLSKMLHDLEGLFDGSETNVGREVPIWYKFSFLSELLEASMADFMFLFDNRFLLDFTPQELVRLLRALFADSPQRDAAVKRVLQGHPDAPADEDESS</sequence>
<dbReference type="InterPro" id="IPR046362">
    <property type="entry name" value="Zw10/DSL1_C_sf"/>
</dbReference>
<feature type="compositionally biased region" description="Acidic residues" evidence="1">
    <location>
        <begin position="1356"/>
        <end position="1369"/>
    </location>
</feature>
<name>A0A9P6W0I0_RHOMI</name>
<keyword evidence="4" id="KW-1185">Reference proteome</keyword>
<evidence type="ECO:0000313" key="3">
    <source>
        <dbReference type="EMBL" id="KAG0658831.1"/>
    </source>
</evidence>
<feature type="compositionally biased region" description="Acidic residues" evidence="1">
    <location>
        <begin position="2626"/>
        <end position="2639"/>
    </location>
</feature>
<feature type="compositionally biased region" description="Basic and acidic residues" evidence="1">
    <location>
        <begin position="2058"/>
        <end position="2090"/>
    </location>
</feature>
<evidence type="ECO:0000259" key="2">
    <source>
        <dbReference type="Pfam" id="PF22766"/>
    </source>
</evidence>